<feature type="coiled-coil region" evidence="1">
    <location>
        <begin position="53"/>
        <end position="80"/>
    </location>
</feature>
<proteinExistence type="predicted"/>
<dbReference type="Proteomes" id="UP001314229">
    <property type="component" value="Unassembled WGS sequence"/>
</dbReference>
<dbReference type="AlphaFoldDB" id="A0AAV1NN75"/>
<name>A0AAV1NN75_SCOSC</name>
<organism evidence="2 3">
    <name type="scientific">Scomber scombrus</name>
    <name type="common">Atlantic mackerel</name>
    <name type="synonym">Scomber vernalis</name>
    <dbReference type="NCBI Taxonomy" id="13677"/>
    <lineage>
        <taxon>Eukaryota</taxon>
        <taxon>Metazoa</taxon>
        <taxon>Chordata</taxon>
        <taxon>Craniata</taxon>
        <taxon>Vertebrata</taxon>
        <taxon>Euteleostomi</taxon>
        <taxon>Actinopterygii</taxon>
        <taxon>Neopterygii</taxon>
        <taxon>Teleostei</taxon>
        <taxon>Neoteleostei</taxon>
        <taxon>Acanthomorphata</taxon>
        <taxon>Pelagiaria</taxon>
        <taxon>Scombriformes</taxon>
        <taxon>Scombridae</taxon>
        <taxon>Scomber</taxon>
    </lineage>
</organism>
<keyword evidence="3" id="KW-1185">Reference proteome</keyword>
<evidence type="ECO:0000313" key="2">
    <source>
        <dbReference type="EMBL" id="CAK6960620.1"/>
    </source>
</evidence>
<keyword evidence="1" id="KW-0175">Coiled coil</keyword>
<accession>A0AAV1NN75</accession>
<dbReference type="EMBL" id="CAWUFR010000045">
    <property type="protein sequence ID" value="CAK6960620.1"/>
    <property type="molecule type" value="Genomic_DNA"/>
</dbReference>
<evidence type="ECO:0000313" key="3">
    <source>
        <dbReference type="Proteomes" id="UP001314229"/>
    </source>
</evidence>
<protein>
    <submittedName>
        <fullName evidence="2">Zinc finger and SCAN domain-containing protein 29-like</fullName>
    </submittedName>
</protein>
<sequence length="127" mass="14915">MLLESLAPHQHFYSSAKDSHTRCLSISMGLRNEKGKTKWEHEQLIVLREMQVTDVEQQELYRVQQELNRAQQELNWAQRVYFQMAIDNAVRARELEAALKRRENAETAAFNQAFLGMLRQLEQALRG</sequence>
<evidence type="ECO:0000256" key="1">
    <source>
        <dbReference type="SAM" id="Coils"/>
    </source>
</evidence>
<reference evidence="2 3" key="1">
    <citation type="submission" date="2024-01" db="EMBL/GenBank/DDBJ databases">
        <authorList>
            <person name="Alioto T."/>
            <person name="Alioto T."/>
            <person name="Gomez Garrido J."/>
        </authorList>
    </citation>
    <scope>NUCLEOTIDE SEQUENCE [LARGE SCALE GENOMIC DNA]</scope>
</reference>
<comment type="caution">
    <text evidence="2">The sequence shown here is derived from an EMBL/GenBank/DDBJ whole genome shotgun (WGS) entry which is preliminary data.</text>
</comment>
<gene>
    <name evidence="2" type="ORF">FSCOSCO3_A019593</name>
</gene>